<keyword evidence="1" id="KW-0472">Membrane</keyword>
<reference evidence="2 3" key="1">
    <citation type="submission" date="2014-04" db="EMBL/GenBank/DDBJ databases">
        <title>A comprehensive comparison of genomes of Erythrobacter spp. strains.</title>
        <authorList>
            <person name="Zheng Q."/>
        </authorList>
    </citation>
    <scope>NUCLEOTIDE SEQUENCE [LARGE SCALE GENOMIC DNA]</scope>
    <source>
        <strain evidence="2 3">DSM 6997</strain>
    </source>
</reference>
<evidence type="ECO:0000256" key="1">
    <source>
        <dbReference type="SAM" id="Phobius"/>
    </source>
</evidence>
<keyword evidence="1" id="KW-0812">Transmembrane</keyword>
<feature type="transmembrane region" description="Helical" evidence="1">
    <location>
        <begin position="57"/>
        <end position="75"/>
    </location>
</feature>
<feature type="transmembrane region" description="Helical" evidence="1">
    <location>
        <begin position="129"/>
        <end position="152"/>
    </location>
</feature>
<accession>A0A074MVR8</accession>
<dbReference type="OrthoDB" id="7356530at2"/>
<keyword evidence="1" id="KW-1133">Transmembrane helix</keyword>
<feature type="transmembrane region" description="Helical" evidence="1">
    <location>
        <begin position="87"/>
        <end position="108"/>
    </location>
</feature>
<comment type="caution">
    <text evidence="2">The sequence shown here is derived from an EMBL/GenBank/DDBJ whole genome shotgun (WGS) entry which is preliminary data.</text>
</comment>
<protein>
    <submittedName>
        <fullName evidence="2">Membrane protein</fullName>
    </submittedName>
</protein>
<dbReference type="eggNOG" id="ENOG50317EK">
    <property type="taxonomic scope" value="Bacteria"/>
</dbReference>
<feature type="transmembrane region" description="Helical" evidence="1">
    <location>
        <begin position="12"/>
        <end position="36"/>
    </location>
</feature>
<dbReference type="EMBL" id="JMIW01000004">
    <property type="protein sequence ID" value="KEO89687.1"/>
    <property type="molecule type" value="Genomic_DNA"/>
</dbReference>
<gene>
    <name evidence="2" type="ORF">EH31_11050</name>
</gene>
<keyword evidence="3" id="KW-1185">Reference proteome</keyword>
<dbReference type="Proteomes" id="UP000027647">
    <property type="component" value="Unassembled WGS sequence"/>
</dbReference>
<proteinExistence type="predicted"/>
<evidence type="ECO:0000313" key="2">
    <source>
        <dbReference type="EMBL" id="KEO89687.1"/>
    </source>
</evidence>
<evidence type="ECO:0000313" key="3">
    <source>
        <dbReference type="Proteomes" id="UP000027647"/>
    </source>
</evidence>
<sequence>MIFDDFTLARVLHIVSIVGWIGGVWFVTFVVMPSIARTASPADRLHAFHRIEQGFSVQAKFWVILAGVSGFWMTWRADMWSRFAETSYWWMHAMLGLWLVFAAMLFIAEPLVLHRRMAESPSPERDFNLMVWVHRVLSVIALVTVLGAMAGAHGLM</sequence>
<organism evidence="2 3">
    <name type="scientific">Erythrobacter longus</name>
    <dbReference type="NCBI Taxonomy" id="1044"/>
    <lineage>
        <taxon>Bacteria</taxon>
        <taxon>Pseudomonadati</taxon>
        <taxon>Pseudomonadota</taxon>
        <taxon>Alphaproteobacteria</taxon>
        <taxon>Sphingomonadales</taxon>
        <taxon>Erythrobacteraceae</taxon>
        <taxon>Erythrobacter/Porphyrobacter group</taxon>
        <taxon>Erythrobacter</taxon>
    </lineage>
</organism>
<dbReference type="AlphaFoldDB" id="A0A074MVR8"/>
<name>A0A074MVR8_ERYLO</name>
<dbReference type="STRING" id="1044.EH31_11050"/>